<dbReference type="InterPro" id="IPR036259">
    <property type="entry name" value="MFS_trans_sf"/>
</dbReference>
<sequence>MGSSTLRRSLVVFGAFIIMFTLGSNFTFGNMMVYLVSYMRKRSEVPDVTYGDFIRVAALFGVTQGFIMCLSGFIVQFTGHKPCILIGALIFMSHTFMSLYSIDGSLWQVSFTYGFIPSLGQNLAYLSTITLAMKCFPDKRATISGIVTAGLGIGGFFFNELQTLYLNPSNLLPNELAKKGGSYDSLSSTNILFKENYFDQSEVLDRVPGILKILGIVYGILLSLGVFLMWDSFPCFTPQDGSYYTDYDCEEKELLDRTEDSSVNQFKRNLYFIINQVEFRSLWLTRFFIILINNTFISFYKAFGQTFIKNDLLISTTGSIGGIANFLGRFVFGLLMDKTSYKNIMIVSTTVLTFLLASFYYTKDSGSLAYGIGLCSILFSLPSVFSTQPPIAQERYIFYYNIYLLSHIFF</sequence>
<dbReference type="SUPFAM" id="SSF103473">
    <property type="entry name" value="MFS general substrate transporter"/>
    <property type="match status" value="1"/>
</dbReference>
<keyword evidence="5 6" id="KW-0472">Membrane</keyword>
<feature type="transmembrane region" description="Helical" evidence="6">
    <location>
        <begin position="12"/>
        <end position="33"/>
    </location>
</feature>
<feature type="transmembrane region" description="Helical" evidence="6">
    <location>
        <begin position="367"/>
        <end position="385"/>
    </location>
</feature>
<dbReference type="GO" id="GO:0016020">
    <property type="term" value="C:membrane"/>
    <property type="evidence" value="ECO:0007669"/>
    <property type="project" value="UniProtKB-SubCell"/>
</dbReference>
<keyword evidence="2" id="KW-0813">Transport</keyword>
<feature type="transmembrane region" description="Helical" evidence="6">
    <location>
        <begin position="114"/>
        <end position="133"/>
    </location>
</feature>
<dbReference type="PANTHER" id="PTHR43385:SF1">
    <property type="entry name" value="RIBOFLAVIN TRANSPORTER RIBJ"/>
    <property type="match status" value="1"/>
</dbReference>
<dbReference type="InterPro" id="IPR052983">
    <property type="entry name" value="MFS_Riboflavin_Transporter"/>
</dbReference>
<organism evidence="7">
    <name type="scientific">Lepeophtheirus salmonis</name>
    <name type="common">Salmon louse</name>
    <name type="synonym">Caligus salmonis</name>
    <dbReference type="NCBI Taxonomy" id="72036"/>
    <lineage>
        <taxon>Eukaryota</taxon>
        <taxon>Metazoa</taxon>
        <taxon>Ecdysozoa</taxon>
        <taxon>Arthropoda</taxon>
        <taxon>Crustacea</taxon>
        <taxon>Multicrustacea</taxon>
        <taxon>Hexanauplia</taxon>
        <taxon>Copepoda</taxon>
        <taxon>Siphonostomatoida</taxon>
        <taxon>Caligidae</taxon>
        <taxon>Lepeophtheirus</taxon>
    </lineage>
</organism>
<feature type="transmembrane region" description="Helical" evidence="6">
    <location>
        <begin position="82"/>
        <end position="102"/>
    </location>
</feature>
<feature type="transmembrane region" description="Helical" evidence="6">
    <location>
        <begin position="312"/>
        <end position="332"/>
    </location>
</feature>
<keyword evidence="4 6" id="KW-1133">Transmembrane helix</keyword>
<evidence type="ECO:0000256" key="2">
    <source>
        <dbReference type="ARBA" id="ARBA00022448"/>
    </source>
</evidence>
<feature type="transmembrane region" description="Helical" evidence="6">
    <location>
        <begin position="210"/>
        <end position="230"/>
    </location>
</feature>
<evidence type="ECO:0000256" key="5">
    <source>
        <dbReference type="ARBA" id="ARBA00023136"/>
    </source>
</evidence>
<evidence type="ECO:0000313" key="7">
    <source>
        <dbReference type="EMBL" id="CDW24503.1"/>
    </source>
</evidence>
<dbReference type="Gene3D" id="1.20.1250.20">
    <property type="entry name" value="MFS general substrate transporter like domains"/>
    <property type="match status" value="2"/>
</dbReference>
<evidence type="ECO:0000256" key="6">
    <source>
        <dbReference type="SAM" id="Phobius"/>
    </source>
</evidence>
<feature type="transmembrane region" description="Helical" evidence="6">
    <location>
        <begin position="53"/>
        <end position="75"/>
    </location>
</feature>
<evidence type="ECO:0000256" key="3">
    <source>
        <dbReference type="ARBA" id="ARBA00022692"/>
    </source>
</evidence>
<protein>
    <recommendedName>
        <fullName evidence="8">Major facilitator superfamily (MFS) profile domain-containing protein</fullName>
    </recommendedName>
</protein>
<evidence type="ECO:0008006" key="8">
    <source>
        <dbReference type="Google" id="ProtNLM"/>
    </source>
</evidence>
<feature type="transmembrane region" description="Helical" evidence="6">
    <location>
        <begin position="344"/>
        <end position="361"/>
    </location>
</feature>
<proteinExistence type="predicted"/>
<feature type="transmembrane region" description="Helical" evidence="6">
    <location>
        <begin position="283"/>
        <end position="300"/>
    </location>
</feature>
<name>A0A0K2TEQ3_LEPSM</name>
<feature type="transmembrane region" description="Helical" evidence="6">
    <location>
        <begin position="140"/>
        <end position="158"/>
    </location>
</feature>
<accession>A0A0K2TEQ3</accession>
<evidence type="ECO:0000256" key="4">
    <source>
        <dbReference type="ARBA" id="ARBA00022989"/>
    </source>
</evidence>
<comment type="subcellular location">
    <subcellularLocation>
        <location evidence="1">Membrane</location>
        <topology evidence="1">Multi-pass membrane protein</topology>
    </subcellularLocation>
</comment>
<dbReference type="EMBL" id="HACA01007142">
    <property type="protein sequence ID" value="CDW24503.1"/>
    <property type="molecule type" value="Transcribed_RNA"/>
</dbReference>
<evidence type="ECO:0000256" key="1">
    <source>
        <dbReference type="ARBA" id="ARBA00004141"/>
    </source>
</evidence>
<keyword evidence="3 6" id="KW-0812">Transmembrane</keyword>
<reference evidence="7" key="1">
    <citation type="submission" date="2014-05" db="EMBL/GenBank/DDBJ databases">
        <authorList>
            <person name="Chronopoulou M."/>
        </authorList>
    </citation>
    <scope>NUCLEOTIDE SEQUENCE</scope>
    <source>
        <tissue evidence="7">Whole organism</tissue>
    </source>
</reference>
<dbReference type="AlphaFoldDB" id="A0A0K2TEQ3"/>
<dbReference type="PANTHER" id="PTHR43385">
    <property type="entry name" value="RIBOFLAVIN TRANSPORTER RIBJ"/>
    <property type="match status" value="1"/>
</dbReference>
<dbReference type="OrthoDB" id="410267at2759"/>